<dbReference type="OrthoDB" id="962475at2"/>
<dbReference type="KEGG" id="pgs:CPT03_15590"/>
<dbReference type="EMBL" id="CP024091">
    <property type="protein sequence ID" value="ATP57786.1"/>
    <property type="molecule type" value="Genomic_DNA"/>
</dbReference>
<dbReference type="Pfam" id="PF13847">
    <property type="entry name" value="Methyltransf_31"/>
    <property type="match status" value="1"/>
</dbReference>
<proteinExistence type="predicted"/>
<dbReference type="GO" id="GO:0008168">
    <property type="term" value="F:methyltransferase activity"/>
    <property type="evidence" value="ECO:0007669"/>
    <property type="project" value="UniProtKB-KW"/>
</dbReference>
<keyword evidence="2" id="KW-0808">Transferase</keyword>
<protein>
    <submittedName>
        <fullName evidence="2">Methyltransferase</fullName>
    </submittedName>
</protein>
<sequence>MTTGALNLLDYQDDDAFDRHFSPRIKKLSKLHWSPMAVVKKAAEFLAPSPGSRIIDIGSGAGKFCIAAAQHCPESEFHGIEQRESLYLTALRSKVLSGLDNVHFMHGDFTELNLNPYTGIYFFNSFAENLYTFDRIDNTIQHSASLYNYYTSYLYNILEEKPSGTRLASYHVSENDIPICYELIATDFKNNLKLWISR</sequence>
<dbReference type="AlphaFoldDB" id="A0A2D1U861"/>
<feature type="domain" description="Methyltransferase" evidence="1">
    <location>
        <begin position="50"/>
        <end position="118"/>
    </location>
</feature>
<dbReference type="RefSeq" id="WP_099439699.1">
    <property type="nucleotide sequence ID" value="NZ_CP024091.1"/>
</dbReference>
<keyword evidence="2" id="KW-0489">Methyltransferase</keyword>
<evidence type="ECO:0000259" key="1">
    <source>
        <dbReference type="Pfam" id="PF13847"/>
    </source>
</evidence>
<organism evidence="2 3">
    <name type="scientific">Pedobacter ginsengisoli</name>
    <dbReference type="NCBI Taxonomy" id="363852"/>
    <lineage>
        <taxon>Bacteria</taxon>
        <taxon>Pseudomonadati</taxon>
        <taxon>Bacteroidota</taxon>
        <taxon>Sphingobacteriia</taxon>
        <taxon>Sphingobacteriales</taxon>
        <taxon>Sphingobacteriaceae</taxon>
        <taxon>Pedobacter</taxon>
    </lineage>
</organism>
<dbReference type="Proteomes" id="UP000223749">
    <property type="component" value="Chromosome"/>
</dbReference>
<evidence type="ECO:0000313" key="3">
    <source>
        <dbReference type="Proteomes" id="UP000223749"/>
    </source>
</evidence>
<name>A0A2D1U861_9SPHI</name>
<keyword evidence="3" id="KW-1185">Reference proteome</keyword>
<dbReference type="CDD" id="cd02440">
    <property type="entry name" value="AdoMet_MTases"/>
    <property type="match status" value="1"/>
</dbReference>
<dbReference type="InterPro" id="IPR029063">
    <property type="entry name" value="SAM-dependent_MTases_sf"/>
</dbReference>
<accession>A0A2D1U861</accession>
<dbReference type="SUPFAM" id="SSF53335">
    <property type="entry name" value="S-adenosyl-L-methionine-dependent methyltransferases"/>
    <property type="match status" value="1"/>
</dbReference>
<dbReference type="InterPro" id="IPR025714">
    <property type="entry name" value="Methyltranfer_dom"/>
</dbReference>
<gene>
    <name evidence="2" type="ORF">CPT03_15590</name>
</gene>
<dbReference type="GO" id="GO:0032259">
    <property type="term" value="P:methylation"/>
    <property type="evidence" value="ECO:0007669"/>
    <property type="project" value="UniProtKB-KW"/>
</dbReference>
<dbReference type="Gene3D" id="3.40.50.150">
    <property type="entry name" value="Vaccinia Virus protein VP39"/>
    <property type="match status" value="1"/>
</dbReference>
<evidence type="ECO:0000313" key="2">
    <source>
        <dbReference type="EMBL" id="ATP57786.1"/>
    </source>
</evidence>
<reference evidence="2 3" key="1">
    <citation type="submission" date="2017-10" db="EMBL/GenBank/DDBJ databases">
        <title>Whole genome of Pedobacter ginsengisoli T01R-27 isolated from tomato rhizosphere.</title>
        <authorList>
            <person name="Weon H.-Y."/>
            <person name="Lee S.A."/>
            <person name="Sang M.K."/>
            <person name="Song J."/>
        </authorList>
    </citation>
    <scope>NUCLEOTIDE SEQUENCE [LARGE SCALE GENOMIC DNA]</scope>
    <source>
        <strain evidence="2 3">T01R-27</strain>
    </source>
</reference>